<reference evidence="1" key="1">
    <citation type="submission" date="2016-07" db="EMBL/GenBank/DDBJ databases">
        <authorList>
            <person name="Bretaudeau A."/>
        </authorList>
    </citation>
    <scope>NUCLEOTIDE SEQUENCE</scope>
    <source>
        <strain evidence="1">Rice</strain>
        <tissue evidence="1">Whole body</tissue>
    </source>
</reference>
<dbReference type="AlphaFoldDB" id="A0A2H1V953"/>
<gene>
    <name evidence="1" type="ORF">SFRICE_032643</name>
</gene>
<organism evidence="1">
    <name type="scientific">Spodoptera frugiperda</name>
    <name type="common">Fall armyworm</name>
    <dbReference type="NCBI Taxonomy" id="7108"/>
    <lineage>
        <taxon>Eukaryota</taxon>
        <taxon>Metazoa</taxon>
        <taxon>Ecdysozoa</taxon>
        <taxon>Arthropoda</taxon>
        <taxon>Hexapoda</taxon>
        <taxon>Insecta</taxon>
        <taxon>Pterygota</taxon>
        <taxon>Neoptera</taxon>
        <taxon>Endopterygota</taxon>
        <taxon>Lepidoptera</taxon>
        <taxon>Glossata</taxon>
        <taxon>Ditrysia</taxon>
        <taxon>Noctuoidea</taxon>
        <taxon>Noctuidae</taxon>
        <taxon>Amphipyrinae</taxon>
        <taxon>Spodoptera</taxon>
    </lineage>
</organism>
<sequence length="89" mass="10041">MFENNFKLNVADSRCIGFNVWNVTLFWSGTLIGNESGQIWMCPFLKGENDPMTSSTLGEARGSVRRLLTKTTPFLLLLFEPEPRCKIPG</sequence>
<name>A0A2H1V953_SPOFR</name>
<proteinExistence type="predicted"/>
<protein>
    <submittedName>
        <fullName evidence="1">SFRICE_032643</fullName>
    </submittedName>
</protein>
<accession>A0A2H1V953</accession>
<dbReference type="EMBL" id="ODYU01001330">
    <property type="protein sequence ID" value="SOQ37365.1"/>
    <property type="molecule type" value="Genomic_DNA"/>
</dbReference>
<evidence type="ECO:0000313" key="1">
    <source>
        <dbReference type="EMBL" id="SOQ37365.1"/>
    </source>
</evidence>